<protein>
    <recommendedName>
        <fullName evidence="4">Peptidase S1 domain-containing protein</fullName>
    </recommendedName>
</protein>
<accession>A0A3S1B9M7</accession>
<feature type="region of interest" description="Disordered" evidence="1">
    <location>
        <begin position="226"/>
        <end position="256"/>
    </location>
</feature>
<keyword evidence="3" id="KW-1185">Reference proteome</keyword>
<dbReference type="AlphaFoldDB" id="A0A3S1B9M7"/>
<dbReference type="Proteomes" id="UP000271974">
    <property type="component" value="Unassembled WGS sequence"/>
</dbReference>
<proteinExistence type="predicted"/>
<name>A0A3S1B9M7_ELYCH</name>
<dbReference type="OrthoDB" id="10038545at2759"/>
<comment type="caution">
    <text evidence="2">The sequence shown here is derived from an EMBL/GenBank/DDBJ whole genome shotgun (WGS) entry which is preliminary data.</text>
</comment>
<dbReference type="Pfam" id="PF13365">
    <property type="entry name" value="Trypsin_2"/>
    <property type="match status" value="1"/>
</dbReference>
<gene>
    <name evidence="2" type="ORF">EGW08_013798</name>
</gene>
<reference evidence="2 3" key="1">
    <citation type="submission" date="2019-01" db="EMBL/GenBank/DDBJ databases">
        <title>A draft genome assembly of the solar-powered sea slug Elysia chlorotica.</title>
        <authorList>
            <person name="Cai H."/>
            <person name="Li Q."/>
            <person name="Fang X."/>
            <person name="Li J."/>
            <person name="Curtis N.E."/>
            <person name="Altenburger A."/>
            <person name="Shibata T."/>
            <person name="Feng M."/>
            <person name="Maeda T."/>
            <person name="Schwartz J.A."/>
            <person name="Shigenobu S."/>
            <person name="Lundholm N."/>
            <person name="Nishiyama T."/>
            <person name="Yang H."/>
            <person name="Hasebe M."/>
            <person name="Li S."/>
            <person name="Pierce S.K."/>
            <person name="Wang J."/>
        </authorList>
    </citation>
    <scope>NUCLEOTIDE SEQUENCE [LARGE SCALE GENOMIC DNA]</scope>
    <source>
        <strain evidence="2">EC2010</strain>
        <tissue evidence="2">Whole organism of an adult</tissue>
    </source>
</reference>
<sequence>MAEGQFRHPDGGHHECEILGRGSEAAESLRTWDECKKNPGHAGIISVQDFIDKHLPKLQSDKRYAVFQAIVDLTVRLRVNWTSPERPNEDNFSILRGTGITRMGTGFIRHIEGPVCDKPCLCGRCGAERATKTWKITVQTAHHVLYNTEEAKETKVDLFYNENSSNVDDTVTGLEVVGTEPARDVCHMLCVTHDGDLAERINSAWRSWLDRGDYLDLSGLDLLPSRDGDDGGGHPTLIVSHPHGQPKKVAVGKGRAGERRPLVEYTAATCPGSSGAPVFGFVTGPSDMRYPLWIPSIHSGSYGAAFTQHRENPKLQARNTQGLEAGEAKVNQRNYGNWL</sequence>
<evidence type="ECO:0000313" key="3">
    <source>
        <dbReference type="Proteomes" id="UP000271974"/>
    </source>
</evidence>
<dbReference type="InterPro" id="IPR009003">
    <property type="entry name" value="Peptidase_S1_PA"/>
</dbReference>
<evidence type="ECO:0000256" key="1">
    <source>
        <dbReference type="SAM" id="MobiDB-lite"/>
    </source>
</evidence>
<dbReference type="EMBL" id="RQTK01000510">
    <property type="protein sequence ID" value="RUS78424.1"/>
    <property type="molecule type" value="Genomic_DNA"/>
</dbReference>
<evidence type="ECO:0008006" key="4">
    <source>
        <dbReference type="Google" id="ProtNLM"/>
    </source>
</evidence>
<dbReference type="SUPFAM" id="SSF50494">
    <property type="entry name" value="Trypsin-like serine proteases"/>
    <property type="match status" value="1"/>
</dbReference>
<evidence type="ECO:0000313" key="2">
    <source>
        <dbReference type="EMBL" id="RUS78424.1"/>
    </source>
</evidence>
<organism evidence="2 3">
    <name type="scientific">Elysia chlorotica</name>
    <name type="common">Eastern emerald elysia</name>
    <name type="synonym">Sea slug</name>
    <dbReference type="NCBI Taxonomy" id="188477"/>
    <lineage>
        <taxon>Eukaryota</taxon>
        <taxon>Metazoa</taxon>
        <taxon>Spiralia</taxon>
        <taxon>Lophotrochozoa</taxon>
        <taxon>Mollusca</taxon>
        <taxon>Gastropoda</taxon>
        <taxon>Heterobranchia</taxon>
        <taxon>Euthyneura</taxon>
        <taxon>Panpulmonata</taxon>
        <taxon>Sacoglossa</taxon>
        <taxon>Placobranchoidea</taxon>
        <taxon>Plakobranchidae</taxon>
        <taxon>Elysia</taxon>
    </lineage>
</organism>